<organism evidence="3 4">
    <name type="scientific">Pseudoalteromonas xiamenensis</name>
    <dbReference type="NCBI Taxonomy" id="882626"/>
    <lineage>
        <taxon>Bacteria</taxon>
        <taxon>Pseudomonadati</taxon>
        <taxon>Pseudomonadota</taxon>
        <taxon>Gammaproteobacteria</taxon>
        <taxon>Alteromonadales</taxon>
        <taxon>Pseudoalteromonadaceae</taxon>
        <taxon>Pseudoalteromonas</taxon>
    </lineage>
</organism>
<proteinExistence type="inferred from homology"/>
<dbReference type="GO" id="GO:0008146">
    <property type="term" value="F:sulfotransferase activity"/>
    <property type="evidence" value="ECO:0007669"/>
    <property type="project" value="TreeGrafter"/>
</dbReference>
<dbReference type="SUPFAM" id="SSF69572">
    <property type="entry name" value="Activating enzymes of the ubiquitin-like proteins"/>
    <property type="match status" value="1"/>
</dbReference>
<dbReference type="EMBL" id="CP072133">
    <property type="protein sequence ID" value="QTH70568.1"/>
    <property type="molecule type" value="Genomic_DNA"/>
</dbReference>
<dbReference type="Pfam" id="PF00899">
    <property type="entry name" value="ThiF"/>
    <property type="match status" value="1"/>
</dbReference>
<evidence type="ECO:0000256" key="1">
    <source>
        <dbReference type="ARBA" id="ARBA00009919"/>
    </source>
</evidence>
<dbReference type="CDD" id="cd00757">
    <property type="entry name" value="ThiF_MoeB_HesA_family"/>
    <property type="match status" value="1"/>
</dbReference>
<dbReference type="InterPro" id="IPR035985">
    <property type="entry name" value="Ubiquitin-activating_enz"/>
</dbReference>
<evidence type="ECO:0000259" key="2">
    <source>
        <dbReference type="Pfam" id="PF00899"/>
    </source>
</evidence>
<evidence type="ECO:0000313" key="4">
    <source>
        <dbReference type="Proteomes" id="UP000664904"/>
    </source>
</evidence>
<dbReference type="KEGG" id="pxi:J5O05_11440"/>
<dbReference type="RefSeq" id="WP_208842158.1">
    <property type="nucleotide sequence ID" value="NZ_CP072133.1"/>
</dbReference>
<dbReference type="FunFam" id="3.40.50.720:FF:000080">
    <property type="entry name" value="Thiazole biosynthesis adenylyltransferase ThiF"/>
    <property type="match status" value="1"/>
</dbReference>
<dbReference type="InterPro" id="IPR000594">
    <property type="entry name" value="ThiF_NAD_FAD-bd"/>
</dbReference>
<comment type="similarity">
    <text evidence="1">Belongs to the HesA/MoeB/ThiF family.</text>
</comment>
<dbReference type="GO" id="GO:0004792">
    <property type="term" value="F:thiosulfate-cyanide sulfurtransferase activity"/>
    <property type="evidence" value="ECO:0007669"/>
    <property type="project" value="TreeGrafter"/>
</dbReference>
<dbReference type="AlphaFoldDB" id="A0A975HK16"/>
<dbReference type="PANTHER" id="PTHR10953:SF240">
    <property type="entry name" value="SULFUR CARRIER PROTEIN THIS ADENYLYLTRANSFERASE"/>
    <property type="match status" value="1"/>
</dbReference>
<dbReference type="Proteomes" id="UP000664904">
    <property type="component" value="Chromosome"/>
</dbReference>
<evidence type="ECO:0000313" key="3">
    <source>
        <dbReference type="EMBL" id="QTH70568.1"/>
    </source>
</evidence>
<feature type="domain" description="THIF-type NAD/FAD binding fold" evidence="2">
    <location>
        <begin position="11"/>
        <end position="246"/>
    </location>
</feature>
<dbReference type="GO" id="GO:0005829">
    <property type="term" value="C:cytosol"/>
    <property type="evidence" value="ECO:0007669"/>
    <property type="project" value="TreeGrafter"/>
</dbReference>
<dbReference type="GO" id="GO:0008641">
    <property type="term" value="F:ubiquitin-like modifier activating enzyme activity"/>
    <property type="evidence" value="ECO:0007669"/>
    <property type="project" value="InterPro"/>
</dbReference>
<keyword evidence="4" id="KW-1185">Reference proteome</keyword>
<name>A0A975HK16_9GAMM</name>
<reference evidence="3" key="1">
    <citation type="submission" date="2021-03" db="EMBL/GenBank/DDBJ databases">
        <title>Complete Genome of Pseudoalteromonas xiamenensis STKMTI.2, a new potential marine bacterium producing anti-Vibrio compounds.</title>
        <authorList>
            <person name="Handayani D.P."/>
            <person name="Isnansetyo A."/>
            <person name="Istiqomah I."/>
            <person name="Jumina J."/>
        </authorList>
    </citation>
    <scope>NUCLEOTIDE SEQUENCE</scope>
    <source>
        <strain evidence="3">STKMTI.2</strain>
    </source>
</reference>
<dbReference type="PANTHER" id="PTHR10953">
    <property type="entry name" value="UBIQUITIN-ACTIVATING ENZYME E1"/>
    <property type="match status" value="1"/>
</dbReference>
<dbReference type="Gene3D" id="3.40.50.720">
    <property type="entry name" value="NAD(P)-binding Rossmann-like Domain"/>
    <property type="match status" value="1"/>
</dbReference>
<accession>A0A975HK16</accession>
<dbReference type="InterPro" id="IPR045886">
    <property type="entry name" value="ThiF/MoeB/HesA"/>
</dbReference>
<dbReference type="GO" id="GO:0016779">
    <property type="term" value="F:nucleotidyltransferase activity"/>
    <property type="evidence" value="ECO:0007669"/>
    <property type="project" value="TreeGrafter"/>
</dbReference>
<gene>
    <name evidence="3" type="ORF">J5O05_11440</name>
</gene>
<protein>
    <submittedName>
        <fullName evidence="3">HesA/MoeB/ThiF family protein</fullName>
    </submittedName>
</protein>
<sequence>MKLTDKERIRYSRHLLVPDIGEVGQLQLKSAHVVVVGCGGLGSPALLYLAASGIGRLTLIDDDTVELSNLQRQILFKVSHLGQQKAKAAQKVLANLNNDIVLQAHVAKVSSDTIASCLSGADCVLDCSDNFSTRYLINRFCQSKKIPLVAGAAQGTSGQVMAFDFRMESACYECLFPRHSTEEPASRAVNCDTLGVLSPLLGVIGSQQVILCLQIILGANKPSHVAFFDGQSLAQQVFQLQKDPHCVCCGSY</sequence>